<accession>A0A645CLQ8</accession>
<gene>
    <name evidence="1" type="ORF">SDC9_124827</name>
</gene>
<protein>
    <submittedName>
        <fullName evidence="1">Uncharacterized protein</fullName>
    </submittedName>
</protein>
<name>A0A645CLQ8_9ZZZZ</name>
<comment type="caution">
    <text evidence="1">The sequence shown here is derived from an EMBL/GenBank/DDBJ whole genome shotgun (WGS) entry which is preliminary data.</text>
</comment>
<organism evidence="1">
    <name type="scientific">bioreactor metagenome</name>
    <dbReference type="NCBI Taxonomy" id="1076179"/>
    <lineage>
        <taxon>unclassified sequences</taxon>
        <taxon>metagenomes</taxon>
        <taxon>ecological metagenomes</taxon>
    </lineage>
</organism>
<reference evidence="1" key="1">
    <citation type="submission" date="2019-08" db="EMBL/GenBank/DDBJ databases">
        <authorList>
            <person name="Kucharzyk K."/>
            <person name="Murdoch R.W."/>
            <person name="Higgins S."/>
            <person name="Loffler F."/>
        </authorList>
    </citation>
    <scope>NUCLEOTIDE SEQUENCE</scope>
</reference>
<sequence length="326" mass="34537">MKKILTLLLTVLFCLTSVLPGFAAGLKPQTAPEKMVVMEKFLYGTEQAGALMTRVDSIETDVYGVKTSDPILTRVDNIYSYLFGIKGSGSLSFAAKLNAAEWQFTQAMSEAPAKTRLERIENMLYGKVETQTSLATRLENLMQVAFPDARLTTENVTLTKDTLVKVSFTEEISSKTNHVGDSVHFKTADNVYVGDILVLPKGAVGAGTIAKIVQPKSFGRDARIDINFTSVIAIDGTEVPVFVGDLAKQEAKTAAGAAGATIGGMIIFGPIGAIGGAFVTGKSVVIPVGATTFVQVANDTSVEGLVQAASKNTNIFPETTSTKPAK</sequence>
<proteinExistence type="predicted"/>
<evidence type="ECO:0000313" key="1">
    <source>
        <dbReference type="EMBL" id="MPM77819.1"/>
    </source>
</evidence>
<dbReference type="AlphaFoldDB" id="A0A645CLQ8"/>
<dbReference type="EMBL" id="VSSQ01028201">
    <property type="protein sequence ID" value="MPM77819.1"/>
    <property type="molecule type" value="Genomic_DNA"/>
</dbReference>